<feature type="region of interest" description="Disordered" evidence="1">
    <location>
        <begin position="272"/>
        <end position="319"/>
    </location>
</feature>
<gene>
    <name evidence="3" type="ORF">GCM10009838_83440</name>
</gene>
<dbReference type="RefSeq" id="WP_344662765.1">
    <property type="nucleotide sequence ID" value="NZ_BAAAQM010000082.1"/>
</dbReference>
<evidence type="ECO:0008006" key="5">
    <source>
        <dbReference type="Google" id="ProtNLM"/>
    </source>
</evidence>
<dbReference type="EMBL" id="BAAAQM010000082">
    <property type="protein sequence ID" value="GAA2004559.1"/>
    <property type="molecule type" value="Genomic_DNA"/>
</dbReference>
<protein>
    <recommendedName>
        <fullName evidence="5">Trp biosynthesis associated, transmembrane protein, Oprn/Chp</fullName>
    </recommendedName>
</protein>
<dbReference type="InterPro" id="IPR019051">
    <property type="entry name" value="Trp_biosyn_TM_oprn/chp"/>
</dbReference>
<feature type="transmembrane region" description="Helical" evidence="2">
    <location>
        <begin position="236"/>
        <end position="256"/>
    </location>
</feature>
<dbReference type="InterPro" id="IPR011746">
    <property type="entry name" value="Trp_synth-assoc_CHP"/>
</dbReference>
<feature type="compositionally biased region" description="Low complexity" evidence="1">
    <location>
        <begin position="272"/>
        <end position="284"/>
    </location>
</feature>
<evidence type="ECO:0000313" key="3">
    <source>
        <dbReference type="EMBL" id="GAA2004559.1"/>
    </source>
</evidence>
<comment type="caution">
    <text evidence="3">The sequence shown here is derived from an EMBL/GenBank/DDBJ whole genome shotgun (WGS) entry which is preliminary data.</text>
</comment>
<dbReference type="NCBIfam" id="TIGR02234">
    <property type="entry name" value="trp_oprn_chp"/>
    <property type="match status" value="1"/>
</dbReference>
<name>A0ABP5EPY5_9ACTN</name>
<feature type="transmembrane region" description="Helical" evidence="2">
    <location>
        <begin position="158"/>
        <end position="179"/>
    </location>
</feature>
<feature type="compositionally biased region" description="Basic and acidic residues" evidence="1">
    <location>
        <begin position="286"/>
        <end position="302"/>
    </location>
</feature>
<organism evidence="3 4">
    <name type="scientific">Catenulispora subtropica</name>
    <dbReference type="NCBI Taxonomy" id="450798"/>
    <lineage>
        <taxon>Bacteria</taxon>
        <taxon>Bacillati</taxon>
        <taxon>Actinomycetota</taxon>
        <taxon>Actinomycetes</taxon>
        <taxon>Catenulisporales</taxon>
        <taxon>Catenulisporaceae</taxon>
        <taxon>Catenulispora</taxon>
    </lineage>
</organism>
<dbReference type="Pfam" id="PF09534">
    <property type="entry name" value="Trp_oprn_chp"/>
    <property type="match status" value="1"/>
</dbReference>
<evidence type="ECO:0000256" key="1">
    <source>
        <dbReference type="SAM" id="MobiDB-lite"/>
    </source>
</evidence>
<dbReference type="Proteomes" id="UP001499854">
    <property type="component" value="Unassembled WGS sequence"/>
</dbReference>
<evidence type="ECO:0000313" key="4">
    <source>
        <dbReference type="Proteomes" id="UP001499854"/>
    </source>
</evidence>
<evidence type="ECO:0000256" key="2">
    <source>
        <dbReference type="SAM" id="Phobius"/>
    </source>
</evidence>
<keyword evidence="2" id="KW-1133">Transmembrane helix</keyword>
<feature type="compositionally biased region" description="Low complexity" evidence="1">
    <location>
        <begin position="82"/>
        <end position="109"/>
    </location>
</feature>
<keyword evidence="2" id="KW-0472">Membrane</keyword>
<keyword evidence="2" id="KW-0812">Transmembrane</keyword>
<proteinExistence type="predicted"/>
<reference evidence="4" key="1">
    <citation type="journal article" date="2019" name="Int. J. Syst. Evol. Microbiol.">
        <title>The Global Catalogue of Microorganisms (GCM) 10K type strain sequencing project: providing services to taxonomists for standard genome sequencing and annotation.</title>
        <authorList>
            <consortium name="The Broad Institute Genomics Platform"/>
            <consortium name="The Broad Institute Genome Sequencing Center for Infectious Disease"/>
            <person name="Wu L."/>
            <person name="Ma J."/>
        </authorList>
    </citation>
    <scope>NUCLEOTIDE SEQUENCE [LARGE SCALE GENOMIC DNA]</scope>
    <source>
        <strain evidence="4">JCM 16013</strain>
    </source>
</reference>
<feature type="transmembrane region" description="Helical" evidence="2">
    <location>
        <begin position="115"/>
        <end position="138"/>
    </location>
</feature>
<sequence length="319" mass="31204">MSNGTNSPEPAAIADDSTADDSTAAESTAAESRAAAESQTAADLVTAAEPHATAESQSAADLVTAAEPHATAESQTAADLVTAAEPHAAAEPSAPATPNAAAAPRTPGSAARRELTTTVLLALLGGVAAWAAAGRVWADGTADQAPSSFAVTATGNDLSAAVTALGLTALAGALALLATRRLARRLVGLLLVAVGVGVVVNAVTARGAGHAAHVLGEKAASKGFASGAVPAHTTSWWLLAVAGGVLVALAGVAAVARGGAWPGMSSRYENAAPAAARPGEASTAKDLWDALDRGEDPTDRADAVAAEGGTRARTITPNR</sequence>
<accession>A0ABP5EPY5</accession>
<feature type="region of interest" description="Disordered" evidence="1">
    <location>
        <begin position="1"/>
        <end position="109"/>
    </location>
</feature>
<feature type="transmembrane region" description="Helical" evidence="2">
    <location>
        <begin position="186"/>
        <end position="205"/>
    </location>
</feature>
<keyword evidence="4" id="KW-1185">Reference proteome</keyword>
<feature type="compositionally biased region" description="Low complexity" evidence="1">
    <location>
        <begin position="11"/>
        <end position="43"/>
    </location>
</feature>